<sequence length="445" mass="51964">MNKSWGGKRERIQEMGIVLVSLVLIGIALPVIFKAAGVFYWEFWRYKYLGMDLFWEFVYPLIWSGILFVVSLMLLYYLDWYKSLYVMGYLWRMIIILLFFPFYESTYFEAFDAFVFYSEGVWRFRPFLALGNATQSMYTVVSWIHGILGPSYRLVIVIFGTLSWWASIVFDRVLLKEVKEGLRKSFLEVLLFFEPMFLLWSSHYGKDPLIYVFSIITSLLLYRFSREPSVKNAVWILLSLVPFMYFRFWYVAIYGAVLYVLWVVYARGRKRVVGAVLGGVVALGGMWGVLSLFGISSLDGLLLFVVKWSQAWAHGGAAQTASITSWGDLVRWYPWMWFTALFRPLLWDAHNMFAAYAALVNTGLLAYFLFSLGRLKRMTKEERRLFFLALVVITIWGGAYAIVSYQNLGTAVRFRSPIWHWMLIFFTIVGVGTDKEEKEREPECT</sequence>
<evidence type="ECO:0008006" key="4">
    <source>
        <dbReference type="Google" id="ProtNLM"/>
    </source>
</evidence>
<protein>
    <recommendedName>
        <fullName evidence="4">Glycosyltransferase RgtA/B/C/D-like domain-containing protein</fullName>
    </recommendedName>
</protein>
<name>E0RN40_WINT6</name>
<keyword evidence="1" id="KW-0472">Membrane</keyword>
<feature type="transmembrane region" description="Helical" evidence="1">
    <location>
        <begin position="385"/>
        <end position="405"/>
    </location>
</feature>
<gene>
    <name evidence="2" type="ordered locus">STHERM_c15690</name>
</gene>
<evidence type="ECO:0000256" key="1">
    <source>
        <dbReference type="SAM" id="Phobius"/>
    </source>
</evidence>
<accession>E0RN40</accession>
<feature type="transmembrane region" description="Helical" evidence="1">
    <location>
        <begin position="182"/>
        <end position="201"/>
    </location>
</feature>
<keyword evidence="1" id="KW-1133">Transmembrane helix</keyword>
<evidence type="ECO:0000313" key="2">
    <source>
        <dbReference type="EMBL" id="ADN02509.1"/>
    </source>
</evidence>
<feature type="transmembrane region" description="Helical" evidence="1">
    <location>
        <begin position="417"/>
        <end position="433"/>
    </location>
</feature>
<reference key="1">
    <citation type="submission" date="2009-08" db="EMBL/GenBank/DDBJ databases">
        <title>The genome sequence of Spirochaeta thermophila DSM6192.</title>
        <authorList>
            <person name="Angelov A."/>
            <person name="Mientus M."/>
            <person name="Wittenberg S."/>
            <person name="Lehmann R."/>
            <person name="Liesegang H."/>
            <person name="Daniel R."/>
            <person name="Liebl W."/>
        </authorList>
    </citation>
    <scope>NUCLEOTIDE SEQUENCE</scope>
    <source>
        <strain>DSM 6192</strain>
    </source>
</reference>
<dbReference type="HOGENOM" id="CLU_615247_0_0_12"/>
<feature type="transmembrane region" description="Helical" evidence="1">
    <location>
        <begin position="245"/>
        <end position="265"/>
    </location>
</feature>
<feature type="transmembrane region" description="Helical" evidence="1">
    <location>
        <begin position="84"/>
        <end position="103"/>
    </location>
</feature>
<feature type="transmembrane region" description="Helical" evidence="1">
    <location>
        <begin position="208"/>
        <end position="225"/>
    </location>
</feature>
<feature type="transmembrane region" description="Helical" evidence="1">
    <location>
        <begin position="151"/>
        <end position="170"/>
    </location>
</feature>
<organism evidence="2 3">
    <name type="scientific">Winmispira thermophila (strain ATCC 49972 / DSM 6192 / RI 19.B1)</name>
    <name type="common">Spirochaeta thermophila</name>
    <dbReference type="NCBI Taxonomy" id="665571"/>
    <lineage>
        <taxon>Bacteria</taxon>
        <taxon>Pseudomonadati</taxon>
        <taxon>Spirochaetota</taxon>
        <taxon>Spirochaetia</taxon>
        <taxon>Winmispirales</taxon>
        <taxon>Winmispiraceae</taxon>
        <taxon>Winmispira</taxon>
    </lineage>
</organism>
<dbReference type="EMBL" id="CP001698">
    <property type="protein sequence ID" value="ADN02509.1"/>
    <property type="molecule type" value="Genomic_DNA"/>
</dbReference>
<reference evidence="2 3" key="2">
    <citation type="journal article" date="2010" name="J. Bacteriol.">
        <title>Genome sequence of the polysaccharide-degrading, thermophilic anaerobe Spirochaeta thermophila DSM 6192.</title>
        <authorList>
            <person name="Angelov A."/>
            <person name="Liebl S."/>
            <person name="Ballschmiter M."/>
            <person name="Bomeke M."/>
            <person name="Lehmann R."/>
            <person name="Liesegang H."/>
            <person name="Daniel R."/>
            <person name="Liebl W."/>
        </authorList>
    </citation>
    <scope>NUCLEOTIDE SEQUENCE [LARGE SCALE GENOMIC DNA]</scope>
    <source>
        <strain evidence="3">ATCC 49972 / DSM 6192 / RI 19.B1</strain>
    </source>
</reference>
<dbReference type="AlphaFoldDB" id="E0RN40"/>
<keyword evidence="1" id="KW-0812">Transmembrane</keyword>
<dbReference type="RefSeq" id="WP_013314348.1">
    <property type="nucleotide sequence ID" value="NC_014484.1"/>
</dbReference>
<feature type="transmembrane region" description="Helical" evidence="1">
    <location>
        <begin position="123"/>
        <end position="144"/>
    </location>
</feature>
<dbReference type="Proteomes" id="UP000001296">
    <property type="component" value="Chromosome"/>
</dbReference>
<feature type="transmembrane region" description="Helical" evidence="1">
    <location>
        <begin position="53"/>
        <end position="77"/>
    </location>
</feature>
<evidence type="ECO:0000313" key="3">
    <source>
        <dbReference type="Proteomes" id="UP000001296"/>
    </source>
</evidence>
<dbReference type="PaxDb" id="665571-STHERM_c15690"/>
<feature type="transmembrane region" description="Helical" evidence="1">
    <location>
        <begin position="272"/>
        <end position="295"/>
    </location>
</feature>
<dbReference type="KEGG" id="sta:STHERM_c15690"/>
<feature type="transmembrane region" description="Helical" evidence="1">
    <location>
        <begin position="12"/>
        <end position="33"/>
    </location>
</feature>
<feature type="transmembrane region" description="Helical" evidence="1">
    <location>
        <begin position="353"/>
        <end position="373"/>
    </location>
</feature>
<proteinExistence type="predicted"/>